<organism evidence="2">
    <name type="scientific">viral metagenome</name>
    <dbReference type="NCBI Taxonomy" id="1070528"/>
    <lineage>
        <taxon>unclassified sequences</taxon>
        <taxon>metagenomes</taxon>
        <taxon>organismal metagenomes</taxon>
    </lineage>
</organism>
<evidence type="ECO:0000313" key="2">
    <source>
        <dbReference type="EMBL" id="QHT24586.1"/>
    </source>
</evidence>
<dbReference type="EMBL" id="MN739746">
    <property type="protein sequence ID" value="QHT24586.1"/>
    <property type="molecule type" value="Genomic_DNA"/>
</dbReference>
<proteinExistence type="predicted"/>
<accession>A0A6C0E5Y9</accession>
<name>A0A6C0E5Y9_9ZZZZ</name>
<evidence type="ECO:0000256" key="1">
    <source>
        <dbReference type="SAM" id="Phobius"/>
    </source>
</evidence>
<feature type="transmembrane region" description="Helical" evidence="1">
    <location>
        <begin position="33"/>
        <end position="56"/>
    </location>
</feature>
<keyword evidence="1" id="KW-1133">Transmembrane helix</keyword>
<sequence length="120" mass="12680">MVFSREPISFTFEKALEPASMSLASMRATSVDFFWAAITAGCFGVAGAFFISSSFLRARRLSFSCSYQAAEATGATESLVVAGAIHSGTHFPGGFSPNPLGTWEVPDPLGSWTSGGETPW</sequence>
<reference evidence="2" key="1">
    <citation type="journal article" date="2020" name="Nature">
        <title>Giant virus diversity and host interactions through global metagenomics.</title>
        <authorList>
            <person name="Schulz F."/>
            <person name="Roux S."/>
            <person name="Paez-Espino D."/>
            <person name="Jungbluth S."/>
            <person name="Walsh D.A."/>
            <person name="Denef V.J."/>
            <person name="McMahon K.D."/>
            <person name="Konstantinidis K.T."/>
            <person name="Eloe-Fadrosh E.A."/>
            <person name="Kyrpides N.C."/>
            <person name="Woyke T."/>
        </authorList>
    </citation>
    <scope>NUCLEOTIDE SEQUENCE</scope>
    <source>
        <strain evidence="2">GVMAG-M-3300023179-150</strain>
    </source>
</reference>
<dbReference type="AlphaFoldDB" id="A0A6C0E5Y9"/>
<keyword evidence="1" id="KW-0812">Transmembrane</keyword>
<protein>
    <submittedName>
        <fullName evidence="2">Uncharacterized protein</fullName>
    </submittedName>
</protein>
<keyword evidence="1" id="KW-0472">Membrane</keyword>